<reference evidence="2" key="2">
    <citation type="submission" date="2022-01" db="EMBL/GenBank/DDBJ databases">
        <authorList>
            <person name="Yamashiro T."/>
            <person name="Shiraishi A."/>
            <person name="Satake H."/>
            <person name="Nakayama K."/>
        </authorList>
    </citation>
    <scope>NUCLEOTIDE SEQUENCE</scope>
</reference>
<dbReference type="EMBL" id="BQNB010017850">
    <property type="protein sequence ID" value="GJT67907.1"/>
    <property type="molecule type" value="Genomic_DNA"/>
</dbReference>
<protein>
    <submittedName>
        <fullName evidence="2">Ribonuclease H-like domain-containing protein</fullName>
    </submittedName>
</protein>
<feature type="domain" description="Reverse transcriptase Ty1/copia-type" evidence="1">
    <location>
        <begin position="117"/>
        <end position="152"/>
    </location>
</feature>
<dbReference type="Pfam" id="PF07727">
    <property type="entry name" value="RVT_2"/>
    <property type="match status" value="1"/>
</dbReference>
<dbReference type="Proteomes" id="UP001151760">
    <property type="component" value="Unassembled WGS sequence"/>
</dbReference>
<proteinExistence type="predicted"/>
<gene>
    <name evidence="2" type="ORF">Tco_1019387</name>
</gene>
<accession>A0ABQ5FX29</accession>
<organism evidence="2 3">
    <name type="scientific">Tanacetum coccineum</name>
    <dbReference type="NCBI Taxonomy" id="301880"/>
    <lineage>
        <taxon>Eukaryota</taxon>
        <taxon>Viridiplantae</taxon>
        <taxon>Streptophyta</taxon>
        <taxon>Embryophyta</taxon>
        <taxon>Tracheophyta</taxon>
        <taxon>Spermatophyta</taxon>
        <taxon>Magnoliopsida</taxon>
        <taxon>eudicotyledons</taxon>
        <taxon>Gunneridae</taxon>
        <taxon>Pentapetalae</taxon>
        <taxon>asterids</taxon>
        <taxon>campanulids</taxon>
        <taxon>Asterales</taxon>
        <taxon>Asteraceae</taxon>
        <taxon>Asteroideae</taxon>
        <taxon>Anthemideae</taxon>
        <taxon>Anthemidinae</taxon>
        <taxon>Tanacetum</taxon>
    </lineage>
</organism>
<sequence length="249" mass="28736">MAQHTPVQLQFSPMAVSHQTTTVSDQHVPTIIQNPPVNPNPDSVHPMVMRFRVGTNRPTKRLNLHVSSVSSLPKSYRDAFNDPNWKNAMRDKYIALIKNKTWNLVPRLPDTNIVHCILAASRHWPIHQLDVKNAFLHGDLSKTVYMHQPSGFWDSVYLDYTPVDIESKLRADGDPVSDLTLYWSLAGSLQYFTFTRPDISYVVQQMVVKEIEDGLLEEMEKFGWWFEQDIDGENEDDNEKKLVMVNEDE</sequence>
<comment type="caution">
    <text evidence="2">The sequence shown here is derived from an EMBL/GenBank/DDBJ whole genome shotgun (WGS) entry which is preliminary data.</text>
</comment>
<evidence type="ECO:0000313" key="2">
    <source>
        <dbReference type="EMBL" id="GJT67907.1"/>
    </source>
</evidence>
<reference evidence="2" key="1">
    <citation type="journal article" date="2022" name="Int. J. Mol. Sci.">
        <title>Draft Genome of Tanacetum Coccineum: Genomic Comparison of Closely Related Tanacetum-Family Plants.</title>
        <authorList>
            <person name="Yamashiro T."/>
            <person name="Shiraishi A."/>
            <person name="Nakayama K."/>
            <person name="Satake H."/>
        </authorList>
    </citation>
    <scope>NUCLEOTIDE SEQUENCE</scope>
</reference>
<evidence type="ECO:0000313" key="3">
    <source>
        <dbReference type="Proteomes" id="UP001151760"/>
    </source>
</evidence>
<dbReference type="InterPro" id="IPR013103">
    <property type="entry name" value="RVT_2"/>
</dbReference>
<name>A0ABQ5FX29_9ASTR</name>
<evidence type="ECO:0000259" key="1">
    <source>
        <dbReference type="Pfam" id="PF07727"/>
    </source>
</evidence>
<keyword evidence="3" id="KW-1185">Reference proteome</keyword>